<protein>
    <submittedName>
        <fullName evidence="1">Uncharacterized protein</fullName>
    </submittedName>
</protein>
<evidence type="ECO:0000313" key="1">
    <source>
        <dbReference type="EMBL" id="PXF41428.1"/>
    </source>
</evidence>
<dbReference type="EMBL" id="NBIV01000217">
    <property type="protein sequence ID" value="PXF41428.1"/>
    <property type="molecule type" value="Genomic_DNA"/>
</dbReference>
<sequence>MSAAPLAPTPAAASPRAPARRASLFASFRSQPASPRADAAPPTLFSRTSQLFLRRATAASPPNPTPLRALVHPPSRYVATHDDALTRAHSALSSRRTTLSVRAVVAPAQRRRTSADAALHEWHALICLPNLNVALRPPTRPVFCSPAFRLVSYGRRPEYDLVALYTNALRAESRTLFLLLLCLHERCHSLQRGDLSSFFIWFEPYAHFVLAVVSLFQRFLLPHLHQLKPFQLQSFAQLAEMLQTPLSKLLKHNNAVVNCNPRKVPHKLLTLFKPYAQHLLTYAHNLEHICPALIHDAHQTPPHKTQLSKQLFAHFRKQPHFSTNLVRLLRWLAARPQTAAYWRRDHLDAATAIRYTQWKKTGPCEEIVQYFAHNSDVFPYSSLYEDPQLPTF</sequence>
<keyword evidence="2" id="KW-1185">Reference proteome</keyword>
<dbReference type="AlphaFoldDB" id="A0A2V3IHC1"/>
<gene>
    <name evidence="1" type="ORF">BWQ96_08863</name>
</gene>
<dbReference type="Proteomes" id="UP000247409">
    <property type="component" value="Unassembled WGS sequence"/>
</dbReference>
<reference evidence="1 2" key="1">
    <citation type="journal article" date="2018" name="Mol. Biol. Evol.">
        <title>Analysis of the draft genome of the red seaweed Gracilariopsis chorda provides insights into genome size evolution in Rhodophyta.</title>
        <authorList>
            <person name="Lee J."/>
            <person name="Yang E.C."/>
            <person name="Graf L."/>
            <person name="Yang J.H."/>
            <person name="Qiu H."/>
            <person name="Zel Zion U."/>
            <person name="Chan C.X."/>
            <person name="Stephens T.G."/>
            <person name="Weber A.P.M."/>
            <person name="Boo G.H."/>
            <person name="Boo S.M."/>
            <person name="Kim K.M."/>
            <person name="Shin Y."/>
            <person name="Jung M."/>
            <person name="Lee S.J."/>
            <person name="Yim H.S."/>
            <person name="Lee J.H."/>
            <person name="Bhattacharya D."/>
            <person name="Yoon H.S."/>
        </authorList>
    </citation>
    <scope>NUCLEOTIDE SEQUENCE [LARGE SCALE GENOMIC DNA]</scope>
    <source>
        <strain evidence="1 2">SKKU-2015</strain>
        <tissue evidence="1">Whole body</tissue>
    </source>
</reference>
<evidence type="ECO:0000313" key="2">
    <source>
        <dbReference type="Proteomes" id="UP000247409"/>
    </source>
</evidence>
<proteinExistence type="predicted"/>
<comment type="caution">
    <text evidence="1">The sequence shown here is derived from an EMBL/GenBank/DDBJ whole genome shotgun (WGS) entry which is preliminary data.</text>
</comment>
<organism evidence="1 2">
    <name type="scientific">Gracilariopsis chorda</name>
    <dbReference type="NCBI Taxonomy" id="448386"/>
    <lineage>
        <taxon>Eukaryota</taxon>
        <taxon>Rhodophyta</taxon>
        <taxon>Florideophyceae</taxon>
        <taxon>Rhodymeniophycidae</taxon>
        <taxon>Gracilariales</taxon>
        <taxon>Gracilariaceae</taxon>
        <taxon>Gracilariopsis</taxon>
    </lineage>
</organism>
<accession>A0A2V3IHC1</accession>
<name>A0A2V3IHC1_9FLOR</name>